<evidence type="ECO:0000256" key="6">
    <source>
        <dbReference type="SAM" id="MobiDB-lite"/>
    </source>
</evidence>
<gene>
    <name evidence="7" type="primary">DEP1</name>
    <name evidence="7" type="ORF">IWQ62_005407</name>
</gene>
<feature type="compositionally biased region" description="Polar residues" evidence="6">
    <location>
        <begin position="103"/>
        <end position="137"/>
    </location>
</feature>
<feature type="compositionally biased region" description="Low complexity" evidence="6">
    <location>
        <begin position="306"/>
        <end position="315"/>
    </location>
</feature>
<feature type="region of interest" description="Disordered" evidence="6">
    <location>
        <begin position="604"/>
        <end position="642"/>
    </location>
</feature>
<feature type="compositionally biased region" description="Polar residues" evidence="6">
    <location>
        <begin position="59"/>
        <end position="69"/>
    </location>
</feature>
<keyword evidence="4" id="KW-0804">Transcription</keyword>
<reference evidence="7" key="1">
    <citation type="submission" date="2022-07" db="EMBL/GenBank/DDBJ databases">
        <title>Phylogenomic reconstructions and comparative analyses of Kickxellomycotina fungi.</title>
        <authorList>
            <person name="Reynolds N.K."/>
            <person name="Stajich J.E."/>
            <person name="Barry K."/>
            <person name="Grigoriev I.V."/>
            <person name="Crous P."/>
            <person name="Smith M.E."/>
        </authorList>
    </citation>
    <scope>NUCLEOTIDE SEQUENCE</scope>
    <source>
        <strain evidence="7">RSA 1196</strain>
    </source>
</reference>
<evidence type="ECO:0000313" key="8">
    <source>
        <dbReference type="Proteomes" id="UP001150925"/>
    </source>
</evidence>
<evidence type="ECO:0000256" key="4">
    <source>
        <dbReference type="ARBA" id="ARBA00023163"/>
    </source>
</evidence>
<proteinExistence type="predicted"/>
<dbReference type="Gene3D" id="1.20.5.1500">
    <property type="match status" value="1"/>
</dbReference>
<keyword evidence="2" id="KW-0678">Repressor</keyword>
<keyword evidence="3" id="KW-0805">Transcription regulation</keyword>
<feature type="compositionally biased region" description="Polar residues" evidence="6">
    <location>
        <begin position="275"/>
        <end position="294"/>
    </location>
</feature>
<keyword evidence="5" id="KW-0539">Nucleus</keyword>
<feature type="non-terminal residue" evidence="7">
    <location>
        <position position="674"/>
    </location>
</feature>
<dbReference type="GO" id="GO:0005654">
    <property type="term" value="C:nucleoplasm"/>
    <property type="evidence" value="ECO:0007669"/>
    <property type="project" value="UniProtKB-ARBA"/>
</dbReference>
<evidence type="ECO:0000256" key="1">
    <source>
        <dbReference type="ARBA" id="ARBA00004123"/>
    </source>
</evidence>
<evidence type="ECO:0000256" key="2">
    <source>
        <dbReference type="ARBA" id="ARBA00022491"/>
    </source>
</evidence>
<organism evidence="7 8">
    <name type="scientific">Dispira parvispora</name>
    <dbReference type="NCBI Taxonomy" id="1520584"/>
    <lineage>
        <taxon>Eukaryota</taxon>
        <taxon>Fungi</taxon>
        <taxon>Fungi incertae sedis</taxon>
        <taxon>Zoopagomycota</taxon>
        <taxon>Kickxellomycotina</taxon>
        <taxon>Dimargaritomycetes</taxon>
        <taxon>Dimargaritales</taxon>
        <taxon>Dimargaritaceae</taxon>
        <taxon>Dispira</taxon>
    </lineage>
</organism>
<feature type="compositionally biased region" description="Basic and acidic residues" evidence="6">
    <location>
        <begin position="231"/>
        <end position="253"/>
    </location>
</feature>
<protein>
    <submittedName>
        <fullName evidence="7">Transcriptional regulatory protein</fullName>
    </submittedName>
</protein>
<feature type="region of interest" description="Disordered" evidence="6">
    <location>
        <begin position="1"/>
        <end position="426"/>
    </location>
</feature>
<sequence length="674" mass="73852">MDHTTEETIPEPTGSTQPPTKRAKTVKTKGKASPPAAEAVTDTDGKRPITRPRRASSAAKGTNVTTSPTLEPRGRRKTTRTKRGQPRTTSPPPPSVNEETDTTTETPSQSNMRTTETPDQAITRRVTSSDADPTSVKTLDQTLDTPDPLADDDDLSLADTLSDVPSGTPSPIHSSDEEGAISTPTPLNLIKENVEKSPLPSQISTKDSEHVKITAPGVTPQAPPLSAEPSKTTEGETKEEPRDQEQSAHKSESDPNSLTTKGNAAVQPHGDNLVPQATTNRSQSLETADAQPTQRRSGRRRRRASESALSASSLLSDHDRKSPENLADDESESKPNPIENKGTTAAVPPTTSSQTGSPERSAAPETAELRHSADEQVIAMAVDSKPSHESSAKLEGGTAMTTPDKKEPTPMDTGDTLADATSETDTKDKVRKEALTTLGHIEEKFAKLREKLYMDKLHNLEEELRLVETNEHPDLVDRLSKLEARRTRCTQEARNWYDARSKFILAMHEASLYSIQCTLDEGKRLLRKGMLARCEQEQIQTKDMKRYVDRRIFEKYIPQPSARGVQLSYTYLKSQFPSDLATDIVMSLMPREIDDDFREIKDQLEAPSRLAPPTVTLPDAPLGSPRAPMSTPSYPPSYPASDRYYAQPEGTIHDIAPAAASYTNDPYYSSYGYP</sequence>
<accession>A0A9W8AQZ3</accession>
<evidence type="ECO:0000256" key="5">
    <source>
        <dbReference type="ARBA" id="ARBA00023242"/>
    </source>
</evidence>
<dbReference type="SMART" id="SM01401">
    <property type="entry name" value="Sds3"/>
    <property type="match status" value="1"/>
</dbReference>
<dbReference type="EMBL" id="JANBPY010002215">
    <property type="protein sequence ID" value="KAJ1955994.1"/>
    <property type="molecule type" value="Genomic_DNA"/>
</dbReference>
<name>A0A9W8AQZ3_9FUNG</name>
<dbReference type="InterPro" id="IPR013907">
    <property type="entry name" value="Sds3"/>
</dbReference>
<dbReference type="OrthoDB" id="20886at2759"/>
<feature type="compositionally biased region" description="Low complexity" evidence="6">
    <location>
        <begin position="138"/>
        <end position="148"/>
    </location>
</feature>
<dbReference type="Proteomes" id="UP001150925">
    <property type="component" value="Unassembled WGS sequence"/>
</dbReference>
<evidence type="ECO:0000256" key="3">
    <source>
        <dbReference type="ARBA" id="ARBA00023015"/>
    </source>
</evidence>
<comment type="subcellular location">
    <subcellularLocation>
        <location evidence="1">Nucleus</location>
    </subcellularLocation>
</comment>
<dbReference type="AlphaFoldDB" id="A0A9W8AQZ3"/>
<dbReference type="Pfam" id="PF08598">
    <property type="entry name" value="Sds3"/>
    <property type="match status" value="1"/>
</dbReference>
<comment type="caution">
    <text evidence="7">The sequence shown here is derived from an EMBL/GenBank/DDBJ whole genome shotgun (WGS) entry which is preliminary data.</text>
</comment>
<feature type="compositionally biased region" description="Polar residues" evidence="6">
    <location>
        <begin position="349"/>
        <end position="358"/>
    </location>
</feature>
<feature type="compositionally biased region" description="Basic residues" evidence="6">
    <location>
        <begin position="74"/>
        <end position="85"/>
    </location>
</feature>
<dbReference type="GO" id="GO:0010468">
    <property type="term" value="P:regulation of gene expression"/>
    <property type="evidence" value="ECO:0007669"/>
    <property type="project" value="UniProtKB-ARBA"/>
</dbReference>
<evidence type="ECO:0000313" key="7">
    <source>
        <dbReference type="EMBL" id="KAJ1955994.1"/>
    </source>
</evidence>
<keyword evidence="8" id="KW-1185">Reference proteome</keyword>
<feature type="compositionally biased region" description="Basic residues" evidence="6">
    <location>
        <begin position="21"/>
        <end position="30"/>
    </location>
</feature>